<keyword evidence="3" id="KW-1185">Reference proteome</keyword>
<name>A0AAE1E219_9GAST</name>
<feature type="region of interest" description="Disordered" evidence="1">
    <location>
        <begin position="35"/>
        <end position="75"/>
    </location>
</feature>
<dbReference type="AlphaFoldDB" id="A0AAE1E219"/>
<sequence>MTDRARSKVTQLRNLSLFNNAARTTIRARPERLIINSDPGNSRSVQDNMPSWPGIKHERKTKDFDRGETSSAIDH</sequence>
<accession>A0AAE1E219</accession>
<protein>
    <submittedName>
        <fullName evidence="2">Uncharacterized protein</fullName>
    </submittedName>
</protein>
<comment type="caution">
    <text evidence="2">The sequence shown here is derived from an EMBL/GenBank/DDBJ whole genome shotgun (WGS) entry which is preliminary data.</text>
</comment>
<feature type="compositionally biased region" description="Polar residues" evidence="1">
    <location>
        <begin position="38"/>
        <end position="49"/>
    </location>
</feature>
<gene>
    <name evidence="2" type="ORF">RRG08_010476</name>
</gene>
<evidence type="ECO:0000256" key="1">
    <source>
        <dbReference type="SAM" id="MobiDB-lite"/>
    </source>
</evidence>
<evidence type="ECO:0000313" key="2">
    <source>
        <dbReference type="EMBL" id="KAK3791072.1"/>
    </source>
</evidence>
<reference evidence="2" key="1">
    <citation type="journal article" date="2023" name="G3 (Bethesda)">
        <title>A reference genome for the long-term kleptoplast-retaining sea slug Elysia crispata morphotype clarki.</title>
        <authorList>
            <person name="Eastman K.E."/>
            <person name="Pendleton A.L."/>
            <person name="Shaikh M.A."/>
            <person name="Suttiyut T."/>
            <person name="Ogas R."/>
            <person name="Tomko P."/>
            <person name="Gavelis G."/>
            <person name="Widhalm J.R."/>
            <person name="Wisecaver J.H."/>
        </authorList>
    </citation>
    <scope>NUCLEOTIDE SEQUENCE</scope>
    <source>
        <strain evidence="2">ECLA1</strain>
    </source>
</reference>
<dbReference type="Proteomes" id="UP001283361">
    <property type="component" value="Unassembled WGS sequence"/>
</dbReference>
<feature type="compositionally biased region" description="Basic and acidic residues" evidence="1">
    <location>
        <begin position="60"/>
        <end position="75"/>
    </location>
</feature>
<proteinExistence type="predicted"/>
<organism evidence="2 3">
    <name type="scientific">Elysia crispata</name>
    <name type="common">lettuce slug</name>
    <dbReference type="NCBI Taxonomy" id="231223"/>
    <lineage>
        <taxon>Eukaryota</taxon>
        <taxon>Metazoa</taxon>
        <taxon>Spiralia</taxon>
        <taxon>Lophotrochozoa</taxon>
        <taxon>Mollusca</taxon>
        <taxon>Gastropoda</taxon>
        <taxon>Heterobranchia</taxon>
        <taxon>Euthyneura</taxon>
        <taxon>Panpulmonata</taxon>
        <taxon>Sacoglossa</taxon>
        <taxon>Placobranchoidea</taxon>
        <taxon>Plakobranchidae</taxon>
        <taxon>Elysia</taxon>
    </lineage>
</organism>
<dbReference type="EMBL" id="JAWDGP010001486">
    <property type="protein sequence ID" value="KAK3791072.1"/>
    <property type="molecule type" value="Genomic_DNA"/>
</dbReference>
<evidence type="ECO:0000313" key="3">
    <source>
        <dbReference type="Proteomes" id="UP001283361"/>
    </source>
</evidence>